<keyword evidence="6" id="KW-1185">Reference proteome</keyword>
<organism evidence="5 6">
    <name type="scientific">Canna indica</name>
    <name type="common">Indian-shot</name>
    <dbReference type="NCBI Taxonomy" id="4628"/>
    <lineage>
        <taxon>Eukaryota</taxon>
        <taxon>Viridiplantae</taxon>
        <taxon>Streptophyta</taxon>
        <taxon>Embryophyta</taxon>
        <taxon>Tracheophyta</taxon>
        <taxon>Spermatophyta</taxon>
        <taxon>Magnoliopsida</taxon>
        <taxon>Liliopsida</taxon>
        <taxon>Zingiberales</taxon>
        <taxon>Cannaceae</taxon>
        <taxon>Canna</taxon>
    </lineage>
</organism>
<dbReference type="EMBL" id="CP136897">
    <property type="protein sequence ID" value="WOL16165.1"/>
    <property type="molecule type" value="Genomic_DNA"/>
</dbReference>
<dbReference type="InterPro" id="IPR011009">
    <property type="entry name" value="Kinase-like_dom_sf"/>
</dbReference>
<keyword evidence="2" id="KW-0812">Transmembrane</keyword>
<dbReference type="GO" id="GO:0004672">
    <property type="term" value="F:protein kinase activity"/>
    <property type="evidence" value="ECO:0007669"/>
    <property type="project" value="InterPro"/>
</dbReference>
<keyword evidence="5" id="KW-0675">Receptor</keyword>
<dbReference type="SUPFAM" id="SSF56112">
    <property type="entry name" value="Protein kinase-like (PK-like)"/>
    <property type="match status" value="1"/>
</dbReference>
<dbReference type="InterPro" id="IPR000719">
    <property type="entry name" value="Prot_kinase_dom"/>
</dbReference>
<keyword evidence="5" id="KW-0418">Kinase</keyword>
<protein>
    <submittedName>
        <fullName evidence="5">Inactive leucine-rich repeat receptor-like protein kinase CORYNE</fullName>
    </submittedName>
</protein>
<feature type="chain" id="PRO_5043024715" evidence="3">
    <location>
        <begin position="32"/>
        <end position="407"/>
    </location>
</feature>
<dbReference type="PANTHER" id="PTHR48006:SF100">
    <property type="entry name" value="LRR RECEPTOR-LIKE SERINE_THREONINE-KINASE-RELATED"/>
    <property type="match status" value="1"/>
</dbReference>
<dbReference type="Pfam" id="PF00069">
    <property type="entry name" value="Pkinase"/>
    <property type="match status" value="1"/>
</dbReference>
<keyword evidence="2" id="KW-1133">Transmembrane helix</keyword>
<keyword evidence="2" id="KW-0472">Membrane</keyword>
<feature type="region of interest" description="Disordered" evidence="1">
    <location>
        <begin position="34"/>
        <end position="54"/>
    </location>
</feature>
<dbReference type="InterPro" id="IPR051824">
    <property type="entry name" value="LRR_Rcpt-Like_S/T_Kinase"/>
</dbReference>
<dbReference type="AlphaFoldDB" id="A0AAQ3KWZ1"/>
<gene>
    <name evidence="5" type="ORF">Cni_G24947</name>
</gene>
<dbReference type="PANTHER" id="PTHR48006">
    <property type="entry name" value="LEUCINE-RICH REPEAT-CONTAINING PROTEIN DDB_G0281931-RELATED"/>
    <property type="match status" value="1"/>
</dbReference>
<accession>A0AAQ3KWZ1</accession>
<evidence type="ECO:0000313" key="6">
    <source>
        <dbReference type="Proteomes" id="UP001327560"/>
    </source>
</evidence>
<dbReference type="Proteomes" id="UP001327560">
    <property type="component" value="Chromosome 8"/>
</dbReference>
<evidence type="ECO:0000259" key="4">
    <source>
        <dbReference type="PROSITE" id="PS50011"/>
    </source>
</evidence>
<dbReference type="PROSITE" id="PS50011">
    <property type="entry name" value="PROTEIN_KINASE_DOM"/>
    <property type="match status" value="1"/>
</dbReference>
<evidence type="ECO:0000256" key="1">
    <source>
        <dbReference type="SAM" id="MobiDB-lite"/>
    </source>
</evidence>
<evidence type="ECO:0000313" key="5">
    <source>
        <dbReference type="EMBL" id="WOL16165.1"/>
    </source>
</evidence>
<reference evidence="5 6" key="1">
    <citation type="submission" date="2023-10" db="EMBL/GenBank/DDBJ databases">
        <title>Chromosome-scale genome assembly provides insights into flower coloration mechanisms of Canna indica.</title>
        <authorList>
            <person name="Li C."/>
        </authorList>
    </citation>
    <scope>NUCLEOTIDE SEQUENCE [LARGE SCALE GENOMIC DNA]</scope>
    <source>
        <tissue evidence="5">Flower</tissue>
    </source>
</reference>
<feature type="compositionally biased region" description="Pro residues" evidence="1">
    <location>
        <begin position="45"/>
        <end position="54"/>
    </location>
</feature>
<keyword evidence="3" id="KW-0732">Signal</keyword>
<name>A0AAQ3KWZ1_9LILI</name>
<proteinExistence type="predicted"/>
<keyword evidence="5" id="KW-0808">Transferase</keyword>
<evidence type="ECO:0000256" key="2">
    <source>
        <dbReference type="SAM" id="Phobius"/>
    </source>
</evidence>
<dbReference type="GO" id="GO:0005524">
    <property type="term" value="F:ATP binding"/>
    <property type="evidence" value="ECO:0007669"/>
    <property type="project" value="InterPro"/>
</dbReference>
<dbReference type="Gene3D" id="1.10.510.10">
    <property type="entry name" value="Transferase(Phosphotransferase) domain 1"/>
    <property type="match status" value="1"/>
</dbReference>
<evidence type="ECO:0000256" key="3">
    <source>
        <dbReference type="SAM" id="SignalP"/>
    </source>
</evidence>
<feature type="domain" description="Protein kinase" evidence="4">
    <location>
        <begin position="122"/>
        <end position="407"/>
    </location>
</feature>
<feature type="signal peptide" evidence="3">
    <location>
        <begin position="1"/>
        <end position="31"/>
    </location>
</feature>
<feature type="transmembrane region" description="Helical" evidence="2">
    <location>
        <begin position="64"/>
        <end position="90"/>
    </location>
</feature>
<dbReference type="Gene3D" id="3.30.200.20">
    <property type="entry name" value="Phosphorylase Kinase, domain 1"/>
    <property type="match status" value="1"/>
</dbReference>
<sequence>MEGQNPSKTLALKLLLFLAFLVIQAPEATKCQTLHSEPTFSQSPSPTPPSKPPKFPHNARLRRIILGALFGSVTGFVGSIAFLLFIRLLLLYACRAPILKGPVVFCPSISPKTLQLALSNDARRMQLIGSSPNGKYYRAVLDDDELAVAVKVLELSPVDGSPTASSDSHKRRVQHQLESLARVKHQNVMSLRAYIRDQDRFLLVYDYIPSGSLEDAMARVRSQQLMLGWDARHLISVGIAKGLRYLHFEFSRKILHYSLKPSNVMFDEGCEPRLGDFGLAMLANPRLDTPNTAHYVAPECFDSCSYTDKSDIYSFGMILAVLLTGKDPSDPFFTGETGKGSLARWLRHLQQAGEARDALDKGILGEELEEEEMLMAIRIAIVCLSDLPTERPSSDELVAMLTQLHSF</sequence>